<dbReference type="Proteomes" id="UP001491088">
    <property type="component" value="Chromosome"/>
</dbReference>
<feature type="transmembrane region" description="Helical" evidence="2">
    <location>
        <begin position="221"/>
        <end position="239"/>
    </location>
</feature>
<evidence type="ECO:0000259" key="3">
    <source>
        <dbReference type="Pfam" id="PF13240"/>
    </source>
</evidence>
<feature type="coiled-coil region" evidence="1">
    <location>
        <begin position="127"/>
        <end position="154"/>
    </location>
</feature>
<evidence type="ECO:0000256" key="2">
    <source>
        <dbReference type="SAM" id="Phobius"/>
    </source>
</evidence>
<keyword evidence="5" id="KW-1185">Reference proteome</keyword>
<dbReference type="InterPro" id="IPR026870">
    <property type="entry name" value="Zinc_ribbon_dom"/>
</dbReference>
<evidence type="ECO:0000256" key="1">
    <source>
        <dbReference type="SAM" id="Coils"/>
    </source>
</evidence>
<sequence length="283" mass="32827">MICKNCEEKLENDAQFCDNCGAKVIVNRITFKQLVTELVINVFGIDSKFFLTLKKMITSPDEVLTEYLTGVRKKYVNPFAFLAIGAGLSLIIFNYFADDFINMQSNFRSEDISKLKETANLDVSAFKNVSKEELQKMETNKKMAQKQLEVSENMMQFMLHYYNLLTFLFLPFYALLSKWTYRKPHNFGEHIVMNSYLYGLTTYFSIIAFIAAMLIHPSIYFYSVIAYILYYLYAFKKLYNLSVGKSVLKFFRFLIGLLLLVIILLVLIGIVTFILAKFGLTKI</sequence>
<evidence type="ECO:0000313" key="4">
    <source>
        <dbReference type="EMBL" id="WYW55389.1"/>
    </source>
</evidence>
<accession>A0ABZ2TS92</accession>
<dbReference type="Pfam" id="PF12412">
    <property type="entry name" value="DUF3667"/>
    <property type="match status" value="1"/>
</dbReference>
<reference evidence="4 5" key="1">
    <citation type="submission" date="2024-03" db="EMBL/GenBank/DDBJ databases">
        <authorList>
            <person name="Cao K."/>
        </authorList>
    </citation>
    <scope>NUCLEOTIDE SEQUENCE [LARGE SCALE GENOMIC DNA]</scope>
    <source>
        <strain evidence="4 5">MCCC 1K00696</strain>
    </source>
</reference>
<keyword evidence="1" id="KW-0175">Coiled coil</keyword>
<dbReference type="Pfam" id="PF13240">
    <property type="entry name" value="Zn_Ribbon_1"/>
    <property type="match status" value="1"/>
</dbReference>
<gene>
    <name evidence="4" type="ORF">WG950_12730</name>
</gene>
<keyword evidence="2" id="KW-1133">Transmembrane helix</keyword>
<keyword evidence="2" id="KW-0812">Transmembrane</keyword>
<feature type="transmembrane region" description="Helical" evidence="2">
    <location>
        <begin position="79"/>
        <end position="97"/>
    </location>
</feature>
<evidence type="ECO:0000313" key="5">
    <source>
        <dbReference type="Proteomes" id="UP001491088"/>
    </source>
</evidence>
<dbReference type="InterPro" id="IPR022134">
    <property type="entry name" value="DUF3667"/>
</dbReference>
<proteinExistence type="predicted"/>
<dbReference type="RefSeq" id="WP_340932858.1">
    <property type="nucleotide sequence ID" value="NZ_CP150496.1"/>
</dbReference>
<organism evidence="4 5">
    <name type="scientific">Polaribacter marinaquae</name>
    <dbReference type="NCBI Taxonomy" id="1642819"/>
    <lineage>
        <taxon>Bacteria</taxon>
        <taxon>Pseudomonadati</taxon>
        <taxon>Bacteroidota</taxon>
        <taxon>Flavobacteriia</taxon>
        <taxon>Flavobacteriales</taxon>
        <taxon>Flavobacteriaceae</taxon>
    </lineage>
</organism>
<dbReference type="EMBL" id="CP150496">
    <property type="protein sequence ID" value="WYW55389.1"/>
    <property type="molecule type" value="Genomic_DNA"/>
</dbReference>
<feature type="transmembrane region" description="Helical" evidence="2">
    <location>
        <begin position="196"/>
        <end position="215"/>
    </location>
</feature>
<feature type="domain" description="Zinc-ribbon" evidence="3">
    <location>
        <begin position="3"/>
        <end position="24"/>
    </location>
</feature>
<feature type="transmembrane region" description="Helical" evidence="2">
    <location>
        <begin position="159"/>
        <end position="176"/>
    </location>
</feature>
<name>A0ABZ2TS92_9FLAO</name>
<feature type="transmembrane region" description="Helical" evidence="2">
    <location>
        <begin position="251"/>
        <end position="276"/>
    </location>
</feature>
<keyword evidence="2" id="KW-0472">Membrane</keyword>
<protein>
    <submittedName>
        <fullName evidence="4">DUF3667 domain-containing protein</fullName>
    </submittedName>
</protein>